<dbReference type="Proteomes" id="UP000507470">
    <property type="component" value="Unassembled WGS sequence"/>
</dbReference>
<dbReference type="EMBL" id="CACVKT020002176">
    <property type="protein sequence ID" value="CAC5376192.1"/>
    <property type="molecule type" value="Genomic_DNA"/>
</dbReference>
<dbReference type="AlphaFoldDB" id="A0A6J8AZG3"/>
<dbReference type="Gene3D" id="1.10.418.10">
    <property type="entry name" value="Calponin-like domain"/>
    <property type="match status" value="1"/>
</dbReference>
<dbReference type="PROSITE" id="PS50021">
    <property type="entry name" value="CH"/>
    <property type="match status" value="1"/>
</dbReference>
<dbReference type="OrthoDB" id="21595at2759"/>
<accession>A0A6J8AZG3</accession>
<dbReference type="InterPro" id="IPR001715">
    <property type="entry name" value="CH_dom"/>
</dbReference>
<evidence type="ECO:0000313" key="6">
    <source>
        <dbReference type="Proteomes" id="UP000507470"/>
    </source>
</evidence>
<organism evidence="5 6">
    <name type="scientific">Mytilus coruscus</name>
    <name type="common">Sea mussel</name>
    <dbReference type="NCBI Taxonomy" id="42192"/>
    <lineage>
        <taxon>Eukaryota</taxon>
        <taxon>Metazoa</taxon>
        <taxon>Spiralia</taxon>
        <taxon>Lophotrochozoa</taxon>
        <taxon>Mollusca</taxon>
        <taxon>Bivalvia</taxon>
        <taxon>Autobranchia</taxon>
        <taxon>Pteriomorphia</taxon>
        <taxon>Mytilida</taxon>
        <taxon>Mytiloidea</taxon>
        <taxon>Mytilidae</taxon>
        <taxon>Mytilinae</taxon>
        <taxon>Mytilus</taxon>
    </lineage>
</organism>
<sequence>MSHRATKSGFAAEAQQKNIDKFDENLAAEILQWIQQTTGESFSTAGNMNNFGEVLKNGILLCKLMNSLAPSSQLQKIINGKVPTLAFKCMEVINQAVNAMEQYGVPKTELFQTVDLWEAQNLTAVLTCCSAVGRKAKSKGQGGIGPKESAKNERQFTEEQLRQGQSVIGLQMGTNKGASQAGMNMGNTRHIMD</sequence>
<comment type="similarity">
    <text evidence="1 2">Belongs to the calponin family.</text>
</comment>
<evidence type="ECO:0000256" key="3">
    <source>
        <dbReference type="SAM" id="MobiDB-lite"/>
    </source>
</evidence>
<feature type="domain" description="Calponin-homology (CH)" evidence="4">
    <location>
        <begin position="24"/>
        <end position="137"/>
    </location>
</feature>
<feature type="compositionally biased region" description="Basic and acidic residues" evidence="3">
    <location>
        <begin position="148"/>
        <end position="158"/>
    </location>
</feature>
<dbReference type="Pfam" id="PF00402">
    <property type="entry name" value="Calponin"/>
    <property type="match status" value="1"/>
</dbReference>
<dbReference type="InterPro" id="IPR000557">
    <property type="entry name" value="Calponin_repeat"/>
</dbReference>
<dbReference type="InterPro" id="IPR050606">
    <property type="entry name" value="Calponin-like"/>
</dbReference>
<dbReference type="SUPFAM" id="SSF47576">
    <property type="entry name" value="Calponin-homology domain, CH-domain"/>
    <property type="match status" value="1"/>
</dbReference>
<evidence type="ECO:0000313" key="5">
    <source>
        <dbReference type="EMBL" id="CAC5376192.1"/>
    </source>
</evidence>
<proteinExistence type="inferred from homology"/>
<dbReference type="PRINTS" id="PR00890">
    <property type="entry name" value="TRANSGELIN"/>
</dbReference>
<dbReference type="PROSITE" id="PS01052">
    <property type="entry name" value="CALPONIN_1"/>
    <property type="match status" value="1"/>
</dbReference>
<dbReference type="Pfam" id="PF00307">
    <property type="entry name" value="CH"/>
    <property type="match status" value="1"/>
</dbReference>
<dbReference type="InterPro" id="IPR003096">
    <property type="entry name" value="SM22_calponin"/>
</dbReference>
<dbReference type="GO" id="GO:0015629">
    <property type="term" value="C:actin cytoskeleton"/>
    <property type="evidence" value="ECO:0007669"/>
    <property type="project" value="TreeGrafter"/>
</dbReference>
<protein>
    <recommendedName>
        <fullName evidence="2">Transgelin</fullName>
    </recommendedName>
</protein>
<dbReference type="GO" id="GO:0051015">
    <property type="term" value="F:actin filament binding"/>
    <property type="evidence" value="ECO:0007669"/>
    <property type="project" value="TreeGrafter"/>
</dbReference>
<dbReference type="PRINTS" id="PR00888">
    <property type="entry name" value="SM22CALPONIN"/>
</dbReference>
<name>A0A6J8AZG3_MYTCO</name>
<dbReference type="PANTHER" id="PTHR47385">
    <property type="entry name" value="CALPONIN"/>
    <property type="match status" value="1"/>
</dbReference>
<keyword evidence="6" id="KW-1185">Reference proteome</keyword>
<evidence type="ECO:0000256" key="2">
    <source>
        <dbReference type="RuleBase" id="RU361224"/>
    </source>
</evidence>
<dbReference type="SMART" id="SM00033">
    <property type="entry name" value="CH"/>
    <property type="match status" value="1"/>
</dbReference>
<dbReference type="GO" id="GO:0007015">
    <property type="term" value="P:actin filament organization"/>
    <property type="evidence" value="ECO:0007669"/>
    <property type="project" value="TreeGrafter"/>
</dbReference>
<dbReference type="InterPro" id="IPR036872">
    <property type="entry name" value="CH_dom_sf"/>
</dbReference>
<gene>
    <name evidence="5" type="ORF">MCOR_12922</name>
</gene>
<dbReference type="PROSITE" id="PS51122">
    <property type="entry name" value="CALPONIN_2"/>
    <property type="match status" value="1"/>
</dbReference>
<feature type="region of interest" description="Disordered" evidence="3">
    <location>
        <begin position="136"/>
        <end position="158"/>
    </location>
</feature>
<evidence type="ECO:0000256" key="1">
    <source>
        <dbReference type="ARBA" id="ARBA00009631"/>
    </source>
</evidence>
<evidence type="ECO:0000259" key="4">
    <source>
        <dbReference type="PROSITE" id="PS50021"/>
    </source>
</evidence>
<reference evidence="5 6" key="1">
    <citation type="submission" date="2020-06" db="EMBL/GenBank/DDBJ databases">
        <authorList>
            <person name="Li R."/>
            <person name="Bekaert M."/>
        </authorList>
    </citation>
    <scope>NUCLEOTIDE SEQUENCE [LARGE SCALE GENOMIC DNA]</scope>
    <source>
        <strain evidence="6">wild</strain>
    </source>
</reference>
<dbReference type="PANTHER" id="PTHR47385:SF14">
    <property type="entry name" value="TRANSGELIN"/>
    <property type="match status" value="1"/>
</dbReference>